<evidence type="ECO:0000313" key="3">
    <source>
        <dbReference type="EMBL" id="QCI99676.1"/>
    </source>
</evidence>
<evidence type="ECO:0000259" key="2">
    <source>
        <dbReference type="Pfam" id="PF13778"/>
    </source>
</evidence>
<feature type="domain" description="DUF4174" evidence="2">
    <location>
        <begin position="27"/>
        <end position="140"/>
    </location>
</feature>
<accession>A0A4D7E038</accession>
<organism evidence="3 4">
    <name type="scientific">Agrobacterium larrymoorei</name>
    <dbReference type="NCBI Taxonomy" id="160699"/>
    <lineage>
        <taxon>Bacteria</taxon>
        <taxon>Pseudomonadati</taxon>
        <taxon>Pseudomonadota</taxon>
        <taxon>Alphaproteobacteria</taxon>
        <taxon>Hyphomicrobiales</taxon>
        <taxon>Rhizobiaceae</taxon>
        <taxon>Rhizobium/Agrobacterium group</taxon>
        <taxon>Agrobacterium</taxon>
    </lineage>
</organism>
<gene>
    <name evidence="3" type="ORF">CFBP5473_17020</name>
</gene>
<dbReference type="Proteomes" id="UP000298545">
    <property type="component" value="Chromosome linear"/>
</dbReference>
<protein>
    <submittedName>
        <fullName evidence="3">DUF4174 domain-containing protein</fullName>
    </submittedName>
</protein>
<evidence type="ECO:0000313" key="4">
    <source>
        <dbReference type="Proteomes" id="UP000298545"/>
    </source>
</evidence>
<name>A0A4D7E038_9HYPH</name>
<keyword evidence="1" id="KW-0732">Signal</keyword>
<dbReference type="EMBL" id="CP039692">
    <property type="protein sequence ID" value="QCI99676.1"/>
    <property type="molecule type" value="Genomic_DNA"/>
</dbReference>
<proteinExistence type="predicted"/>
<reference evidence="3 4" key="1">
    <citation type="submission" date="2019-04" db="EMBL/GenBank/DDBJ databases">
        <title>Complete genome sequence of Agrobacterium larrymoorei CFBP5473.</title>
        <authorList>
            <person name="Haryono M."/>
            <person name="Chou L."/>
            <person name="Lin Y.-C."/>
            <person name="Lai E.-M."/>
            <person name="Kuo C.-H."/>
        </authorList>
    </citation>
    <scope>NUCLEOTIDE SEQUENCE [LARGE SCALE GENOMIC DNA]</scope>
    <source>
        <strain evidence="3 4">CFBP5473</strain>
    </source>
</reference>
<dbReference type="OrthoDB" id="7362103at2"/>
<evidence type="ECO:0000256" key="1">
    <source>
        <dbReference type="ARBA" id="ARBA00022729"/>
    </source>
</evidence>
<dbReference type="Pfam" id="PF13778">
    <property type="entry name" value="DUF4174"/>
    <property type="match status" value="1"/>
</dbReference>
<dbReference type="KEGG" id="alf:CFBP5473_17020"/>
<sequence length="142" mass="15537">MPEMKHLIIAAALMLLAPTPGVSMESLSQFEWKNRVLVVFGDSGDPKIRSQLEAISTQKAELADRDMVVLHVDGGDVRAFFGEAGKLNAREIVAEASAPGDRFEAILVGKDGGIKLRSEDVVSAVELFDLVDRMPMRQSEQR</sequence>
<dbReference type="InterPro" id="IPR025232">
    <property type="entry name" value="DUF4174"/>
</dbReference>
<dbReference type="AlphaFoldDB" id="A0A4D7E038"/>